<name>A0AAV1TRN2_9STRA</name>
<evidence type="ECO:0000313" key="2">
    <source>
        <dbReference type="Proteomes" id="UP001162060"/>
    </source>
</evidence>
<evidence type="ECO:0000313" key="1">
    <source>
        <dbReference type="EMBL" id="CAK7923669.1"/>
    </source>
</evidence>
<accession>A0AAV1TRN2</accession>
<dbReference type="EMBL" id="CAKLBY020000070">
    <property type="protein sequence ID" value="CAK7923669.1"/>
    <property type="molecule type" value="Genomic_DNA"/>
</dbReference>
<comment type="caution">
    <text evidence="1">The sequence shown here is derived from an EMBL/GenBank/DDBJ whole genome shotgun (WGS) entry which is preliminary data.</text>
</comment>
<dbReference type="AlphaFoldDB" id="A0AAV1TRN2"/>
<reference evidence="1" key="1">
    <citation type="submission" date="2024-01" db="EMBL/GenBank/DDBJ databases">
        <authorList>
            <person name="Webb A."/>
        </authorList>
    </citation>
    <scope>NUCLEOTIDE SEQUENCE</scope>
    <source>
        <strain evidence="1">Pm1</strain>
    </source>
</reference>
<organism evidence="1 2">
    <name type="scientific">Peronospora matthiolae</name>
    <dbReference type="NCBI Taxonomy" id="2874970"/>
    <lineage>
        <taxon>Eukaryota</taxon>
        <taxon>Sar</taxon>
        <taxon>Stramenopiles</taxon>
        <taxon>Oomycota</taxon>
        <taxon>Peronosporomycetes</taxon>
        <taxon>Peronosporales</taxon>
        <taxon>Peronosporaceae</taxon>
        <taxon>Peronospora</taxon>
    </lineage>
</organism>
<sequence>MADGESRQVTRCGSVRLRVLSGGVETTVRITGVFLDLCLVKNIVSYGKLEWKCFALAYDGKRCTLTRRSDGAINFDVAMESNVLYVQDTTATRQCGAHDSIMETLEAEDATDVAGMRKKKLCCISTSASAISRSTRSGAWQKSQHRIFGLRPATVAQRAYSVWREIRRETRSSRTAE</sequence>
<dbReference type="Proteomes" id="UP001162060">
    <property type="component" value="Unassembled WGS sequence"/>
</dbReference>
<gene>
    <name evidence="1" type="ORF">PM001_LOCUS8819</name>
</gene>
<protein>
    <submittedName>
        <fullName evidence="1">Uncharacterized protein</fullName>
    </submittedName>
</protein>
<proteinExistence type="predicted"/>